<sequence length="120" mass="13722">MMISFECEYEFDELRVFGDGMMAYGKATLVEDGDAFIVSEIALDGGTRFTRSGTGPLGSEFSRRLFNLMAVEIENSEGAQDFFNEAFANHHTPDEDRAYQEWKDRQLDDQWSDRQLEAAE</sequence>
<evidence type="ECO:0000313" key="1">
    <source>
        <dbReference type="EMBL" id="MQW36065.1"/>
    </source>
</evidence>
<reference evidence="1 2" key="1">
    <citation type="journal article" date="2013" name="Genome Biol.">
        <title>Comparative genomics of the core and accessory genomes of 48 Sinorhizobium strains comprising five genospecies.</title>
        <authorList>
            <person name="Sugawara M."/>
            <person name="Epstein B."/>
            <person name="Badgley B.D."/>
            <person name="Unno T."/>
            <person name="Xu L."/>
            <person name="Reese J."/>
            <person name="Gyaneshwar P."/>
            <person name="Denny R."/>
            <person name="Mudge J."/>
            <person name="Bharti A.K."/>
            <person name="Farmer A.D."/>
            <person name="May G.D."/>
            <person name="Woodward J.E."/>
            <person name="Medigue C."/>
            <person name="Vallenet D."/>
            <person name="Lajus A."/>
            <person name="Rouy Z."/>
            <person name="Martinez-Vaz B."/>
            <person name="Tiffin P."/>
            <person name="Young N.D."/>
            <person name="Sadowsky M.J."/>
        </authorList>
    </citation>
    <scope>NUCLEOTIDE SEQUENCE [LARGE SCALE GENOMIC DNA]</scope>
    <source>
        <strain evidence="1 2">N6B1</strain>
    </source>
</reference>
<dbReference type="AlphaFoldDB" id="A0AAW9TYE8"/>
<protein>
    <submittedName>
        <fullName evidence="1">Uncharacterized protein</fullName>
    </submittedName>
</protein>
<organism evidence="1 2">
    <name type="scientific">Rhizobium meliloti</name>
    <name type="common">Ensifer meliloti</name>
    <name type="synonym">Sinorhizobium meliloti</name>
    <dbReference type="NCBI Taxonomy" id="382"/>
    <lineage>
        <taxon>Bacteria</taxon>
        <taxon>Pseudomonadati</taxon>
        <taxon>Pseudomonadota</taxon>
        <taxon>Alphaproteobacteria</taxon>
        <taxon>Hyphomicrobiales</taxon>
        <taxon>Rhizobiaceae</taxon>
        <taxon>Sinorhizobium/Ensifer group</taxon>
        <taxon>Sinorhizobium</taxon>
    </lineage>
</organism>
<dbReference type="Proteomes" id="UP000429484">
    <property type="component" value="Unassembled WGS sequence"/>
</dbReference>
<dbReference type="EMBL" id="WISR01000207">
    <property type="protein sequence ID" value="MQW36065.1"/>
    <property type="molecule type" value="Genomic_DNA"/>
</dbReference>
<gene>
    <name evidence="1" type="ORF">GHK53_25665</name>
</gene>
<accession>A0AAW9TYE8</accession>
<name>A0AAW9TYE8_RHIML</name>
<proteinExistence type="predicted"/>
<comment type="caution">
    <text evidence="1">The sequence shown here is derived from an EMBL/GenBank/DDBJ whole genome shotgun (WGS) entry which is preliminary data.</text>
</comment>
<dbReference type="RefSeq" id="WP_014529519.1">
    <property type="nucleotide sequence ID" value="NZ_BJNJ01000083.1"/>
</dbReference>
<evidence type="ECO:0000313" key="2">
    <source>
        <dbReference type="Proteomes" id="UP000429484"/>
    </source>
</evidence>